<dbReference type="InterPro" id="IPR002672">
    <property type="entry name" value="Ribosomal_eL28"/>
</dbReference>
<evidence type="ECO:0000313" key="7">
    <source>
        <dbReference type="Proteomes" id="UP001165780"/>
    </source>
</evidence>
<evidence type="ECO:0000256" key="1">
    <source>
        <dbReference type="ARBA" id="ARBA00007926"/>
    </source>
</evidence>
<feature type="domain" description="Ribosomal eL28/Mak16" evidence="6">
    <location>
        <begin position="5"/>
        <end position="68"/>
    </location>
</feature>
<dbReference type="GO" id="GO:1990904">
    <property type="term" value="C:ribonucleoprotein complex"/>
    <property type="evidence" value="ECO:0007669"/>
    <property type="project" value="UniProtKB-KW"/>
</dbReference>
<keyword evidence="7" id="KW-1185">Reference proteome</keyword>
<dbReference type="GeneID" id="109263181"/>
<comment type="similarity">
    <text evidence="1">Belongs to the eukaryotic ribosomal protein eL28 family.</text>
</comment>
<dbReference type="GO" id="GO:0003735">
    <property type="term" value="F:structural constituent of ribosome"/>
    <property type="evidence" value="ECO:0007669"/>
    <property type="project" value="InterPro"/>
</dbReference>
<accession>A0A9W2UFK3</accession>
<evidence type="ECO:0000256" key="5">
    <source>
        <dbReference type="ARBA" id="ARBA00035330"/>
    </source>
</evidence>
<dbReference type="Pfam" id="PF01778">
    <property type="entry name" value="Ribosomal_L28e"/>
    <property type="match status" value="1"/>
</dbReference>
<sequence length="71" mass="8120">MSARLQWVVVQNCSSFLIKRKKQVYITESNKLKAHNSLRYKGLMHHQNVGVEPAAKGKRVVVVVMKRKSGQ</sequence>
<dbReference type="GO" id="GO:0005840">
    <property type="term" value="C:ribosome"/>
    <property type="evidence" value="ECO:0007669"/>
    <property type="project" value="UniProtKB-KW"/>
</dbReference>
<reference evidence="8" key="1">
    <citation type="submission" date="2025-08" db="UniProtKB">
        <authorList>
            <consortium name="RefSeq"/>
        </authorList>
    </citation>
    <scope>IDENTIFICATION</scope>
    <source>
        <tissue evidence="8">Whole blood</tissue>
    </source>
</reference>
<proteinExistence type="inferred from homology"/>
<dbReference type="PANTHER" id="PTHR10544">
    <property type="entry name" value="60S RIBOSOMAL PROTEIN L28"/>
    <property type="match status" value="1"/>
</dbReference>
<dbReference type="GO" id="GO:0006412">
    <property type="term" value="P:translation"/>
    <property type="evidence" value="ECO:0007669"/>
    <property type="project" value="InterPro"/>
</dbReference>
<evidence type="ECO:0000256" key="3">
    <source>
        <dbReference type="ARBA" id="ARBA00023274"/>
    </source>
</evidence>
<dbReference type="RefSeq" id="XP_053745179.1">
    <property type="nucleotide sequence ID" value="XM_053889204.1"/>
</dbReference>
<evidence type="ECO:0000256" key="2">
    <source>
        <dbReference type="ARBA" id="ARBA00022980"/>
    </source>
</evidence>
<dbReference type="Gene3D" id="3.30.390.110">
    <property type="match status" value="1"/>
</dbReference>
<evidence type="ECO:0000259" key="6">
    <source>
        <dbReference type="Pfam" id="PF01778"/>
    </source>
</evidence>
<evidence type="ECO:0000313" key="8">
    <source>
        <dbReference type="RefSeq" id="XP_053745179.1"/>
    </source>
</evidence>
<evidence type="ECO:0000256" key="4">
    <source>
        <dbReference type="ARBA" id="ARBA00035223"/>
    </source>
</evidence>
<name>A0A9W2UFK3_PANPR</name>
<keyword evidence="3" id="KW-0687">Ribonucleoprotein</keyword>
<dbReference type="InterPro" id="IPR029004">
    <property type="entry name" value="Ribosomal_eL28/Mak16"/>
</dbReference>
<dbReference type="Proteomes" id="UP001165780">
    <property type="component" value="Unplaced"/>
</dbReference>
<protein>
    <recommendedName>
        <fullName evidence="4">Large ribosomal subunit protein eL28</fullName>
    </recommendedName>
    <alternativeName>
        <fullName evidence="5">60S ribosomal protein L28</fullName>
    </alternativeName>
</protein>
<keyword evidence="2" id="KW-0689">Ribosomal protein</keyword>
<gene>
    <name evidence="8" type="primary">LOC109263181</name>
</gene>
<dbReference type="AlphaFoldDB" id="A0A9W2UFK3"/>
<organism evidence="7 8">
    <name type="scientific">Panthera pardus</name>
    <name type="common">Leopard</name>
    <name type="synonym">Felis pardus</name>
    <dbReference type="NCBI Taxonomy" id="9691"/>
    <lineage>
        <taxon>Eukaryota</taxon>
        <taxon>Metazoa</taxon>
        <taxon>Chordata</taxon>
        <taxon>Craniata</taxon>
        <taxon>Vertebrata</taxon>
        <taxon>Euteleostomi</taxon>
        <taxon>Mammalia</taxon>
        <taxon>Eutheria</taxon>
        <taxon>Laurasiatheria</taxon>
        <taxon>Carnivora</taxon>
        <taxon>Feliformia</taxon>
        <taxon>Felidae</taxon>
        <taxon>Pantherinae</taxon>
        <taxon>Panthera</taxon>
    </lineage>
</organism>